<dbReference type="EMBL" id="AP023322">
    <property type="protein sequence ID" value="BCI63661.1"/>
    <property type="molecule type" value="Genomic_DNA"/>
</dbReference>
<dbReference type="Gene3D" id="3.40.50.150">
    <property type="entry name" value="Vaccinia Virus protein VP39"/>
    <property type="match status" value="1"/>
</dbReference>
<comment type="similarity">
    <text evidence="1 4">Belongs to the N(4)/N(6)-methyltransferase family.</text>
</comment>
<dbReference type="Proteomes" id="UP000594042">
    <property type="component" value="Chromosome"/>
</dbReference>
<dbReference type="GO" id="GO:0008170">
    <property type="term" value="F:N-methyltransferase activity"/>
    <property type="evidence" value="ECO:0007669"/>
    <property type="project" value="InterPro"/>
</dbReference>
<dbReference type="REBASE" id="487347">
    <property type="entry name" value="M.Csp2CBH44ORF20140P"/>
</dbReference>
<dbReference type="InterPro" id="IPR002052">
    <property type="entry name" value="DNA_methylase_N6_adenine_CS"/>
</dbReference>
<dbReference type="KEGG" id="copr:Cop2CBH44_20140"/>
<dbReference type="InterPro" id="IPR002941">
    <property type="entry name" value="DNA_methylase_N4/N6"/>
</dbReference>
<evidence type="ECO:0000256" key="2">
    <source>
        <dbReference type="ARBA" id="ARBA00022603"/>
    </source>
</evidence>
<dbReference type="AlphaFoldDB" id="A0A7G1HYM5"/>
<dbReference type="InterPro" id="IPR029063">
    <property type="entry name" value="SAM-dependent_MTases_sf"/>
</dbReference>
<proteinExistence type="inferred from homology"/>
<keyword evidence="3 6" id="KW-0808">Transferase</keyword>
<sequence length="219" mass="25578">MAGISEAYNCDCMEFMRTLPDRFFDLAIVDPPYGIGEDGCRNATRNHEGKATPYRPYTGNDSEAPPREYFIELKRVSNNQIVWGANHFISRLPVPSDTSCWIVWDKRNGNSPFADCELAWTSFKTAVRMFSYRWNGMWQENMKNKEKRIHPNQKPVALYEWLLQKYAKPGYKIFDSHLGSGSSRVAAYRSGFDFWGCELDTYYFTLQQQRFIDECITTY</sequence>
<gene>
    <name evidence="6" type="ORF">Cop2CBH44_20140</name>
</gene>
<evidence type="ECO:0000256" key="3">
    <source>
        <dbReference type="ARBA" id="ARBA00022679"/>
    </source>
</evidence>
<name>A0A7G1HYM5_9BACT</name>
<organism evidence="6 7">
    <name type="scientific">Coprobacter secundus subsp. similis</name>
    <dbReference type="NCBI Taxonomy" id="2751153"/>
    <lineage>
        <taxon>Bacteria</taxon>
        <taxon>Pseudomonadati</taxon>
        <taxon>Bacteroidota</taxon>
        <taxon>Bacteroidia</taxon>
        <taxon>Bacteroidales</taxon>
        <taxon>Barnesiellaceae</taxon>
        <taxon>Coprobacter</taxon>
    </lineage>
</organism>
<reference evidence="7" key="1">
    <citation type="submission" date="2020-07" db="EMBL/GenBank/DDBJ databases">
        <title>Complete genome sequencing of Coprobacter sp. strain 2CBH44.</title>
        <authorList>
            <person name="Sakamoto M."/>
            <person name="Murakami T."/>
            <person name="Mori H."/>
        </authorList>
    </citation>
    <scope>NUCLEOTIDE SEQUENCE [LARGE SCALE GENOMIC DNA]</scope>
    <source>
        <strain evidence="7">2CBH44</strain>
    </source>
</reference>
<keyword evidence="7" id="KW-1185">Reference proteome</keyword>
<evidence type="ECO:0000256" key="1">
    <source>
        <dbReference type="ARBA" id="ARBA00006594"/>
    </source>
</evidence>
<dbReference type="EC" id="2.1.1.-" evidence="4"/>
<evidence type="ECO:0000256" key="4">
    <source>
        <dbReference type="RuleBase" id="RU362026"/>
    </source>
</evidence>
<evidence type="ECO:0000313" key="6">
    <source>
        <dbReference type="EMBL" id="BCI63661.1"/>
    </source>
</evidence>
<dbReference type="GO" id="GO:0003677">
    <property type="term" value="F:DNA binding"/>
    <property type="evidence" value="ECO:0007669"/>
    <property type="project" value="InterPro"/>
</dbReference>
<accession>A0A7G1HYM5</accession>
<keyword evidence="2 6" id="KW-0489">Methyltransferase</keyword>
<dbReference type="PRINTS" id="PR00508">
    <property type="entry name" value="S21N4MTFRASE"/>
</dbReference>
<evidence type="ECO:0000259" key="5">
    <source>
        <dbReference type="Pfam" id="PF01555"/>
    </source>
</evidence>
<dbReference type="GO" id="GO:0032259">
    <property type="term" value="P:methylation"/>
    <property type="evidence" value="ECO:0007669"/>
    <property type="project" value="UniProtKB-KW"/>
</dbReference>
<evidence type="ECO:0000313" key="7">
    <source>
        <dbReference type="Proteomes" id="UP000594042"/>
    </source>
</evidence>
<feature type="domain" description="DNA methylase N-4/N-6" evidence="5">
    <location>
        <begin position="133"/>
        <end position="206"/>
    </location>
</feature>
<protein>
    <recommendedName>
        <fullName evidence="4">Methyltransferase</fullName>
        <ecNumber evidence="4">2.1.1.-</ecNumber>
    </recommendedName>
</protein>
<dbReference type="SUPFAM" id="SSF53335">
    <property type="entry name" value="S-adenosyl-L-methionine-dependent methyltransferases"/>
    <property type="match status" value="1"/>
</dbReference>
<dbReference type="PROSITE" id="PS00092">
    <property type="entry name" value="N6_MTASE"/>
    <property type="match status" value="1"/>
</dbReference>
<dbReference type="Pfam" id="PF01555">
    <property type="entry name" value="N6_N4_Mtase"/>
    <property type="match status" value="1"/>
</dbReference>
<dbReference type="InterPro" id="IPR001091">
    <property type="entry name" value="RM_Methyltransferase"/>
</dbReference>